<keyword evidence="8" id="KW-1185">Reference proteome</keyword>
<dbReference type="Gene3D" id="1.50.10.10">
    <property type="match status" value="1"/>
</dbReference>
<dbReference type="SUPFAM" id="SSF48208">
    <property type="entry name" value="Six-hairpin glycosidases"/>
    <property type="match status" value="1"/>
</dbReference>
<feature type="signal peptide" evidence="4">
    <location>
        <begin position="1"/>
        <end position="21"/>
    </location>
</feature>
<gene>
    <name evidence="7" type="ORF">GGQ57_002003</name>
</gene>
<reference evidence="7 8" key="1">
    <citation type="submission" date="2020-08" db="EMBL/GenBank/DDBJ databases">
        <title>Genomic Encyclopedia of Type Strains, Phase IV (KMG-IV): sequencing the most valuable type-strain genomes for metagenomic binning, comparative biology and taxonomic classification.</title>
        <authorList>
            <person name="Goeker M."/>
        </authorList>
    </citation>
    <scope>NUCLEOTIDE SEQUENCE [LARGE SCALE GENOMIC DNA]</scope>
    <source>
        <strain evidence="7 8">DSM 102983</strain>
    </source>
</reference>
<name>A0ABR6KL23_9BACT</name>
<feature type="domain" description="Glycoside hydrolase family 9" evidence="5">
    <location>
        <begin position="421"/>
        <end position="773"/>
    </location>
</feature>
<evidence type="ECO:0008006" key="9">
    <source>
        <dbReference type="Google" id="ProtNLM"/>
    </source>
</evidence>
<evidence type="ECO:0000256" key="2">
    <source>
        <dbReference type="ARBA" id="ARBA00023277"/>
    </source>
</evidence>
<dbReference type="EMBL" id="JACHOC010000003">
    <property type="protein sequence ID" value="MBB4622106.1"/>
    <property type="molecule type" value="Genomic_DNA"/>
</dbReference>
<comment type="similarity">
    <text evidence="1">Belongs to the glycosyl hydrolase 9 (cellulase E) family.</text>
</comment>
<dbReference type="Pfam" id="PF02927">
    <property type="entry name" value="CelD_N"/>
    <property type="match status" value="1"/>
</dbReference>
<keyword evidence="4" id="KW-0732">Signal</keyword>
<evidence type="ECO:0000256" key="1">
    <source>
        <dbReference type="ARBA" id="ARBA00007072"/>
    </source>
</evidence>
<keyword evidence="2" id="KW-0119">Carbohydrate metabolism</keyword>
<evidence type="ECO:0000256" key="3">
    <source>
        <dbReference type="ARBA" id="ARBA00023326"/>
    </source>
</evidence>
<dbReference type="CDD" id="cd02850">
    <property type="entry name" value="E_set_Cellulase_N"/>
    <property type="match status" value="1"/>
</dbReference>
<protein>
    <recommendedName>
        <fullName evidence="9">Glycoside hydrolase</fullName>
    </recommendedName>
</protein>
<dbReference type="InterPro" id="IPR001701">
    <property type="entry name" value="Glyco_hydro_9"/>
</dbReference>
<dbReference type="SUPFAM" id="SSF81296">
    <property type="entry name" value="E set domains"/>
    <property type="match status" value="1"/>
</dbReference>
<proteinExistence type="inferred from homology"/>
<dbReference type="InterPro" id="IPR008928">
    <property type="entry name" value="6-hairpin_glycosidase_sf"/>
</dbReference>
<evidence type="ECO:0000256" key="4">
    <source>
        <dbReference type="SAM" id="SignalP"/>
    </source>
</evidence>
<dbReference type="Gene3D" id="2.60.40.10">
    <property type="entry name" value="Immunoglobulins"/>
    <property type="match status" value="1"/>
</dbReference>
<feature type="chain" id="PRO_5046304356" description="Glycoside hydrolase" evidence="4">
    <location>
        <begin position="22"/>
        <end position="840"/>
    </location>
</feature>
<feature type="domain" description="Cellulase Ig-like" evidence="6">
    <location>
        <begin position="300"/>
        <end position="381"/>
    </location>
</feature>
<dbReference type="RefSeq" id="WP_183670442.1">
    <property type="nucleotide sequence ID" value="NZ_BMPB01000001.1"/>
</dbReference>
<dbReference type="InterPro" id="IPR013783">
    <property type="entry name" value="Ig-like_fold"/>
</dbReference>
<organism evidence="7 8">
    <name type="scientific">Parabacteroides faecis</name>
    <dbReference type="NCBI Taxonomy" id="1217282"/>
    <lineage>
        <taxon>Bacteria</taxon>
        <taxon>Pseudomonadati</taxon>
        <taxon>Bacteroidota</taxon>
        <taxon>Bacteroidia</taxon>
        <taxon>Bacteroidales</taxon>
        <taxon>Tannerellaceae</taxon>
        <taxon>Parabacteroides</taxon>
    </lineage>
</organism>
<dbReference type="InterPro" id="IPR012341">
    <property type="entry name" value="6hp_glycosidase-like_sf"/>
</dbReference>
<evidence type="ECO:0000259" key="5">
    <source>
        <dbReference type="Pfam" id="PF00759"/>
    </source>
</evidence>
<dbReference type="InterPro" id="IPR004197">
    <property type="entry name" value="Cellulase_Ig-like"/>
</dbReference>
<dbReference type="Pfam" id="PF00759">
    <property type="entry name" value="Glyco_hydro_9"/>
    <property type="match status" value="1"/>
</dbReference>
<keyword evidence="3" id="KW-0624">Polysaccharide degradation</keyword>
<evidence type="ECO:0000259" key="6">
    <source>
        <dbReference type="Pfam" id="PF02927"/>
    </source>
</evidence>
<evidence type="ECO:0000313" key="8">
    <source>
        <dbReference type="Proteomes" id="UP000533637"/>
    </source>
</evidence>
<accession>A0ABR6KL23</accession>
<dbReference type="Proteomes" id="UP000533637">
    <property type="component" value="Unassembled WGS sequence"/>
</dbReference>
<dbReference type="InterPro" id="IPR014756">
    <property type="entry name" value="Ig_E-set"/>
</dbReference>
<comment type="caution">
    <text evidence="7">The sequence shown here is derived from an EMBL/GenBank/DDBJ whole genome shotgun (WGS) entry which is preliminary data.</text>
</comment>
<sequence length="840" mass="94411">MKNILTSIGLLALIQFHPLQAQEFKLDPAGYLRNEGVDVMAFSDVYPEGKQTGVTIIMNNNRVAASGDIRLETSQGQWQPLPVLRSRQVNEADNSITVTLSYPDSSRHMTGFNPTLYPDFVFQYTIRVAGEGDNVIVTVDLDTPVPQKYEGKIGFNLELYPGSLLGKPWIMDHKAGIFPAQANGPTISCESNTQWLGNFNPEGKVDLKHLLGDGTYNPMIADDIIAAPYAHGKKFTMNPADPYNKVTVRSEIGDLILYDGRMNHNNGWFVLRTEIPAGVSRNAIKWVITPNVVKDWMYTPVVQTSQVGYHPDQPKMAVIELDSRDKQIGEPALYKITDAGEELILDGPVQEWGKFLRYNYLRFDFSSIREEGLYQVRYGESVSPVFRIAEDVYERGVWQPELEYFLPIQMCHMRVNEKYRVWHDLCHMDDARMAPVNLSHIDGYSSGASTLTKYQPGDIVPGLTIGGWHDAGDYDLRVESQAGEAYILALAYEHFGIDYDATTIDHHKRVTEIHQPDGKPDLLQQVENGALTVVAGYRALGRLYRGIICNSVRQYVHLGDASAHTDNVTGNEDDRWVFTEDNPYRELTTAAQLSAISRVLKNFNDTLSTQALDAAKELYRITRTDERTKGAKIHAAVELYLTTGDNSYKEYVLAEQDYIVQHIDRLGWFIGRFDKAVNDKKFSQSIRKALVTVRDQYEKMKLQTPYGVPEDRGNLSSGSWDVQTLGYYYCFLQDAYPDLFTPDYIFNAINFILGCHPGSNTVSFASGIGANSATVAYGVNRADGSYIPGGVTPGTVLIRPDLPELVPYPFIWQEGEYCMGGEASYFMYMVLAARKILNEK</sequence>
<evidence type="ECO:0000313" key="7">
    <source>
        <dbReference type="EMBL" id="MBB4622106.1"/>
    </source>
</evidence>